<sequence length="76" mass="8710">MNGKCNHCGEWDIDDAHDCKARVWSVSADHPVFARVVKFRLTEQESAELVSELESFNYENIERAIKPCTSHSQTNK</sequence>
<gene>
    <name evidence="1" type="ORF">GCM10023116_43260</name>
</gene>
<name>A0ABP8V8B5_9GAMM</name>
<evidence type="ECO:0000313" key="1">
    <source>
        <dbReference type="EMBL" id="GAA4652042.1"/>
    </source>
</evidence>
<comment type="caution">
    <text evidence="1">The sequence shown here is derived from an EMBL/GenBank/DDBJ whole genome shotgun (WGS) entry which is preliminary data.</text>
</comment>
<dbReference type="EMBL" id="BAABFL010000468">
    <property type="protein sequence ID" value="GAA4652042.1"/>
    <property type="molecule type" value="Genomic_DNA"/>
</dbReference>
<keyword evidence="2" id="KW-1185">Reference proteome</keyword>
<protein>
    <submittedName>
        <fullName evidence="1">Uncharacterized protein</fullName>
    </submittedName>
</protein>
<reference evidence="2" key="1">
    <citation type="journal article" date="2019" name="Int. J. Syst. Evol. Microbiol.">
        <title>The Global Catalogue of Microorganisms (GCM) 10K type strain sequencing project: providing services to taxonomists for standard genome sequencing and annotation.</title>
        <authorList>
            <consortium name="The Broad Institute Genomics Platform"/>
            <consortium name="The Broad Institute Genome Sequencing Center for Infectious Disease"/>
            <person name="Wu L."/>
            <person name="Ma J."/>
        </authorList>
    </citation>
    <scope>NUCLEOTIDE SEQUENCE [LARGE SCALE GENOMIC DNA]</scope>
    <source>
        <strain evidence="2">JCM 17805</strain>
    </source>
</reference>
<proteinExistence type="predicted"/>
<dbReference type="Proteomes" id="UP001500604">
    <property type="component" value="Unassembled WGS sequence"/>
</dbReference>
<organism evidence="1 2">
    <name type="scientific">Kistimonas scapharcae</name>
    <dbReference type="NCBI Taxonomy" id="1036133"/>
    <lineage>
        <taxon>Bacteria</taxon>
        <taxon>Pseudomonadati</taxon>
        <taxon>Pseudomonadota</taxon>
        <taxon>Gammaproteobacteria</taxon>
        <taxon>Oceanospirillales</taxon>
        <taxon>Endozoicomonadaceae</taxon>
        <taxon>Kistimonas</taxon>
    </lineage>
</organism>
<accession>A0ABP8V8B5</accession>
<evidence type="ECO:0000313" key="2">
    <source>
        <dbReference type="Proteomes" id="UP001500604"/>
    </source>
</evidence>